<dbReference type="SUPFAM" id="SSF54373">
    <property type="entry name" value="FAD-linked reductases, C-terminal domain"/>
    <property type="match status" value="1"/>
</dbReference>
<dbReference type="AlphaFoldDB" id="A0AAE3NRM7"/>
<evidence type="ECO:0000256" key="1">
    <source>
        <dbReference type="ARBA" id="ARBA00023002"/>
    </source>
</evidence>
<keyword evidence="1" id="KW-0560">Oxidoreductase</keyword>
<feature type="domain" description="FAD dependent oxidoreductase" evidence="2">
    <location>
        <begin position="7"/>
        <end position="397"/>
    </location>
</feature>
<evidence type="ECO:0000259" key="2">
    <source>
        <dbReference type="Pfam" id="PF01266"/>
    </source>
</evidence>
<evidence type="ECO:0000313" key="4">
    <source>
        <dbReference type="Proteomes" id="UP001220964"/>
    </source>
</evidence>
<dbReference type="Gene3D" id="3.30.9.10">
    <property type="entry name" value="D-Amino Acid Oxidase, subunit A, domain 2"/>
    <property type="match status" value="1"/>
</dbReference>
<dbReference type="GO" id="GO:0016491">
    <property type="term" value="F:oxidoreductase activity"/>
    <property type="evidence" value="ECO:0007669"/>
    <property type="project" value="UniProtKB-KW"/>
</dbReference>
<keyword evidence="4" id="KW-1185">Reference proteome</keyword>
<dbReference type="PANTHER" id="PTHR13847">
    <property type="entry name" value="SARCOSINE DEHYDROGENASE-RELATED"/>
    <property type="match status" value="1"/>
</dbReference>
<dbReference type="RefSeq" id="WP_275565834.1">
    <property type="nucleotide sequence ID" value="NZ_JARGYC010000005.1"/>
</dbReference>
<dbReference type="InterPro" id="IPR036188">
    <property type="entry name" value="FAD/NAD-bd_sf"/>
</dbReference>
<dbReference type="Pfam" id="PF01266">
    <property type="entry name" value="DAO"/>
    <property type="match status" value="1"/>
</dbReference>
<dbReference type="InterPro" id="IPR006076">
    <property type="entry name" value="FAD-dep_OxRdtase"/>
</dbReference>
<dbReference type="Gene3D" id="3.50.50.60">
    <property type="entry name" value="FAD/NAD(P)-binding domain"/>
    <property type="match status" value="2"/>
</dbReference>
<dbReference type="PANTHER" id="PTHR13847:SF289">
    <property type="entry name" value="GLYCINE OXIDASE"/>
    <property type="match status" value="1"/>
</dbReference>
<reference evidence="3" key="1">
    <citation type="submission" date="2023-03" db="EMBL/GenBank/DDBJ databases">
        <title>Multiphase analysis and comparison of six strains from genera Psychromarinibacter, Lutimaribacter, and Maritimibacter, including a novel species: Psychromarinibacter sediminicola sp. nov.</title>
        <authorList>
            <person name="Wang Y.-H."/>
            <person name="Ye M.-Q."/>
            <person name="Du Z.-J."/>
        </authorList>
    </citation>
    <scope>NUCLEOTIDE SEQUENCE</scope>
    <source>
        <strain evidence="3">C21-152</strain>
    </source>
</reference>
<dbReference type="SUPFAM" id="SSF51905">
    <property type="entry name" value="FAD/NAD(P)-binding domain"/>
    <property type="match status" value="1"/>
</dbReference>
<name>A0AAE3NRM7_9RHOB</name>
<evidence type="ECO:0000313" key="3">
    <source>
        <dbReference type="EMBL" id="MDF0599685.1"/>
    </source>
</evidence>
<proteinExistence type="predicted"/>
<dbReference type="Proteomes" id="UP001220964">
    <property type="component" value="Unassembled WGS sequence"/>
</dbReference>
<accession>A0AAE3NRM7</accession>
<dbReference type="GO" id="GO:0005737">
    <property type="term" value="C:cytoplasm"/>
    <property type="evidence" value="ECO:0007669"/>
    <property type="project" value="TreeGrafter"/>
</dbReference>
<dbReference type="EMBL" id="JARGYC010000005">
    <property type="protein sequence ID" value="MDF0599685.1"/>
    <property type="molecule type" value="Genomic_DNA"/>
</dbReference>
<sequence length="435" mass="46939">MTTRPRHVIVIGAGIVGVSTALSLQREGLDVTLIDRTGPGEGASFGNGGVLAACSVVPVTVPGLMRKAPRMLFDPNQPLFVRWSYMPRMLPWLRRYMSHANAADTRRIAQALAPITSDSLADHQAMADGTPAARWITPCDYLFVYNDRVHFEGDALGWDIRRAHGFDWEELEGAAFHDYDPAFAEGLDFAVRLPGHGRITDPGRYVKDLASHAEAQGARVLQAEVTDIVRDADRVTGVRAGGETLACDAIALCTGAWSGRLARALGVNVPLESERGYHVEFVEPSVMPRAPVMVASGKFVATPMDGRLRLAGVVEFGGLDAPASKGPAELLKRNARAVFPGMTWRDTREWMGHRPAPADSIPVIGEAPGLRGAYLGFGHHHIGLTSGPKTGRLLVQMIVGHQPNIDLTPYSPARFSEAGVRQPQGTTNQKQGDPT</sequence>
<gene>
    <name evidence="3" type="ORF">P1J78_02965</name>
</gene>
<protein>
    <submittedName>
        <fullName evidence="3">FAD-binding oxidoreductase</fullName>
    </submittedName>
</protein>
<organism evidence="3 4">
    <name type="scientific">Psychromarinibacter sediminicola</name>
    <dbReference type="NCBI Taxonomy" id="3033385"/>
    <lineage>
        <taxon>Bacteria</taxon>
        <taxon>Pseudomonadati</taxon>
        <taxon>Pseudomonadota</taxon>
        <taxon>Alphaproteobacteria</taxon>
        <taxon>Rhodobacterales</taxon>
        <taxon>Paracoccaceae</taxon>
        <taxon>Psychromarinibacter</taxon>
    </lineage>
</organism>
<comment type="caution">
    <text evidence="3">The sequence shown here is derived from an EMBL/GenBank/DDBJ whole genome shotgun (WGS) entry which is preliminary data.</text>
</comment>